<organism evidence="7 8">
    <name type="scientific">Streptomyces gulbargensis</name>
    <dbReference type="NCBI Taxonomy" id="364901"/>
    <lineage>
        <taxon>Bacteria</taxon>
        <taxon>Bacillati</taxon>
        <taxon>Actinomycetota</taxon>
        <taxon>Actinomycetes</taxon>
        <taxon>Kitasatosporales</taxon>
        <taxon>Streptomycetaceae</taxon>
        <taxon>Streptomyces</taxon>
    </lineage>
</organism>
<dbReference type="InterPro" id="IPR050109">
    <property type="entry name" value="HTH-type_TetR-like_transc_reg"/>
</dbReference>
<evidence type="ECO:0000256" key="4">
    <source>
        <dbReference type="PROSITE-ProRule" id="PRU00335"/>
    </source>
</evidence>
<gene>
    <name evidence="7" type="ORF">GCM10022244_54420</name>
</gene>
<dbReference type="InterPro" id="IPR036271">
    <property type="entry name" value="Tet_transcr_reg_TetR-rel_C_sf"/>
</dbReference>
<feature type="DNA-binding region" description="H-T-H motif" evidence="4">
    <location>
        <begin position="98"/>
        <end position="117"/>
    </location>
</feature>
<evidence type="ECO:0000256" key="1">
    <source>
        <dbReference type="ARBA" id="ARBA00023015"/>
    </source>
</evidence>
<dbReference type="SUPFAM" id="SSF48498">
    <property type="entry name" value="Tetracyclin repressor-like, C-terminal domain"/>
    <property type="match status" value="1"/>
</dbReference>
<dbReference type="InterPro" id="IPR009057">
    <property type="entry name" value="Homeodomain-like_sf"/>
</dbReference>
<dbReference type="Pfam" id="PF00440">
    <property type="entry name" value="TetR_N"/>
    <property type="match status" value="1"/>
</dbReference>
<dbReference type="InterPro" id="IPR001647">
    <property type="entry name" value="HTH_TetR"/>
</dbReference>
<keyword evidence="3" id="KW-0804">Transcription</keyword>
<feature type="region of interest" description="Disordered" evidence="5">
    <location>
        <begin position="1"/>
        <end position="77"/>
    </location>
</feature>
<dbReference type="PANTHER" id="PTHR30055">
    <property type="entry name" value="HTH-TYPE TRANSCRIPTIONAL REGULATOR RUTR"/>
    <property type="match status" value="1"/>
</dbReference>
<dbReference type="Pfam" id="PF21597">
    <property type="entry name" value="TetR_C_43"/>
    <property type="match status" value="1"/>
</dbReference>
<evidence type="ECO:0000313" key="8">
    <source>
        <dbReference type="Proteomes" id="UP001501000"/>
    </source>
</evidence>
<dbReference type="PRINTS" id="PR00455">
    <property type="entry name" value="HTHTETR"/>
</dbReference>
<evidence type="ECO:0000313" key="7">
    <source>
        <dbReference type="EMBL" id="GAA3939286.1"/>
    </source>
</evidence>
<evidence type="ECO:0000256" key="2">
    <source>
        <dbReference type="ARBA" id="ARBA00023125"/>
    </source>
</evidence>
<proteinExistence type="predicted"/>
<dbReference type="PROSITE" id="PS50977">
    <property type="entry name" value="HTH_TETR_2"/>
    <property type="match status" value="1"/>
</dbReference>
<feature type="compositionally biased region" description="Basic and acidic residues" evidence="5">
    <location>
        <begin position="266"/>
        <end position="276"/>
    </location>
</feature>
<accession>A0ABP7N921</accession>
<name>A0ABP7N921_9ACTN</name>
<evidence type="ECO:0000256" key="3">
    <source>
        <dbReference type="ARBA" id="ARBA00023163"/>
    </source>
</evidence>
<comment type="caution">
    <text evidence="7">The sequence shown here is derived from an EMBL/GenBank/DDBJ whole genome shotgun (WGS) entry which is preliminary data.</text>
</comment>
<protein>
    <recommendedName>
        <fullName evidence="6">HTH tetR-type domain-containing protein</fullName>
    </recommendedName>
</protein>
<dbReference type="InterPro" id="IPR049445">
    <property type="entry name" value="TetR_SbtR-like_C"/>
</dbReference>
<dbReference type="SUPFAM" id="SSF46689">
    <property type="entry name" value="Homeodomain-like"/>
    <property type="match status" value="1"/>
</dbReference>
<sequence>MTSTPDAVRAGAARAASVRGGTARDETVRAASVRGDTARGEGVGGGHARPEATRSATARPGSVPARRVPKPRADALRNRERLVTAAREMFVEFGPQVPYDEIARRAGVGNATLYRNFPERADLVHEVVLSLMGRVAGIAERAMAEEADPFEAVRRFTLAAADERVGALCPMLDGAFDTEHPDLVVERERVEEAVEELVLRAQRAGRLRADVGVGDLMVAVSQLARPLPGTAGDAFAPFVRRHLLLFLDGLEAPARSELPGTPATLEDLRRDTCPAS</sequence>
<keyword evidence="1" id="KW-0805">Transcription regulation</keyword>
<keyword evidence="8" id="KW-1185">Reference proteome</keyword>
<evidence type="ECO:0000259" key="6">
    <source>
        <dbReference type="PROSITE" id="PS50977"/>
    </source>
</evidence>
<dbReference type="PANTHER" id="PTHR30055:SF234">
    <property type="entry name" value="HTH-TYPE TRANSCRIPTIONAL REGULATOR BETI"/>
    <property type="match status" value="1"/>
</dbReference>
<feature type="compositionally biased region" description="Low complexity" evidence="5">
    <location>
        <begin position="7"/>
        <end position="21"/>
    </location>
</feature>
<feature type="domain" description="HTH tetR-type" evidence="6">
    <location>
        <begin position="76"/>
        <end position="135"/>
    </location>
</feature>
<feature type="region of interest" description="Disordered" evidence="5">
    <location>
        <begin position="256"/>
        <end position="276"/>
    </location>
</feature>
<dbReference type="EMBL" id="BAABAJ010000028">
    <property type="protein sequence ID" value="GAA3939286.1"/>
    <property type="molecule type" value="Genomic_DNA"/>
</dbReference>
<keyword evidence="2 4" id="KW-0238">DNA-binding</keyword>
<dbReference type="Proteomes" id="UP001501000">
    <property type="component" value="Unassembled WGS sequence"/>
</dbReference>
<dbReference type="Gene3D" id="1.10.357.10">
    <property type="entry name" value="Tetracycline Repressor, domain 2"/>
    <property type="match status" value="1"/>
</dbReference>
<reference evidence="8" key="1">
    <citation type="journal article" date="2019" name="Int. J. Syst. Evol. Microbiol.">
        <title>The Global Catalogue of Microorganisms (GCM) 10K type strain sequencing project: providing services to taxonomists for standard genome sequencing and annotation.</title>
        <authorList>
            <consortium name="The Broad Institute Genomics Platform"/>
            <consortium name="The Broad Institute Genome Sequencing Center for Infectious Disease"/>
            <person name="Wu L."/>
            <person name="Ma J."/>
        </authorList>
    </citation>
    <scope>NUCLEOTIDE SEQUENCE [LARGE SCALE GENOMIC DNA]</scope>
    <source>
        <strain evidence="8">JCM 16956</strain>
    </source>
</reference>
<evidence type="ECO:0000256" key="5">
    <source>
        <dbReference type="SAM" id="MobiDB-lite"/>
    </source>
</evidence>